<dbReference type="Gene3D" id="2.160.20.10">
    <property type="entry name" value="Single-stranded right-handed beta-helix, Pectin lyase-like"/>
    <property type="match status" value="1"/>
</dbReference>
<accession>A0ABW0FX06</accession>
<dbReference type="RefSeq" id="WP_374036771.1">
    <property type="nucleotide sequence ID" value="NZ_CP169082.1"/>
</dbReference>
<dbReference type="EMBL" id="JBHSLF010000056">
    <property type="protein sequence ID" value="MFC5346257.1"/>
    <property type="molecule type" value="Genomic_DNA"/>
</dbReference>
<dbReference type="InterPro" id="IPR011050">
    <property type="entry name" value="Pectin_lyase_fold/virulence"/>
</dbReference>
<evidence type="ECO:0000313" key="2">
    <source>
        <dbReference type="EMBL" id="MFC5346257.1"/>
    </source>
</evidence>
<name>A0ABW0FX06_9CAUL</name>
<proteinExistence type="predicted"/>
<organism evidence="2 3">
    <name type="scientific">Brevundimonas staleyi</name>
    <dbReference type="NCBI Taxonomy" id="74326"/>
    <lineage>
        <taxon>Bacteria</taxon>
        <taxon>Pseudomonadati</taxon>
        <taxon>Pseudomonadota</taxon>
        <taxon>Alphaproteobacteria</taxon>
        <taxon>Caulobacterales</taxon>
        <taxon>Caulobacteraceae</taxon>
        <taxon>Brevundimonas</taxon>
    </lineage>
</organism>
<sequence>MTTTPSPSITVIVPSGTSVGPWNTSWTFSAPEDVWLYVETDGVAGPDLALGVDFTLNAPNPGETGGAVTLAGSVVPVGGWDAVRHRVVIRRWTPRRQGTALPDTEGHKPRATERALDRQMRIAEEQDDEISRLALMAGGEVDPALVEQRVEALLPSLLGDQLDYKVSYDALSAVADPAGGAQRLRLRVNVEAFRTGDRLTEFETQPGRSNAKSLQAAIDALSVIGGGTVELPPGDFLLSNPNLSTTNNERFAVELKPWVRIDASAATIKPDATVSTVFIFGRNDAPCHGASIIDGYFDCTGIGTQQPVKPSGAYQYFGGCGIAQRNGPRSEGVLFDRLFFEFPDVDPSDPVVPYHSCVMQSANGVWSNATTPVCGGDCYQFNGGFWRIDNPDVGECADGGLALNNGFEGVITGGSLRRCNLGIGGGPYGLEGDSRRSITIRGTQIIEPNIGMNFGWYGLASRVAANSDKPTSGPGGVPIGADTDWPSLSPSQKASGDFIRKAPPKGLTVEGVQIVRPKSGGFWFIAGAAADYGLTVRGLEITECGSNAYGHGPDNGPSSQIAALSVVGANRSVIQNNVIRDTITPVGGTAYAYVVSGCAETEFERNASFGNAIDALFEGNTSLFTSTPLVTDGVPVISGTAWSIIATNHYFGDQNFLAATINTNRHVIFGNNAGLLTTIAGDPINKTVFGLAEGDAAFKGFKGGFFQRGYEMPRRSFGTASGTQGGYTDASGGVAYAHGIPSGKERILWAVISIDTGVGGPVVQILPSWDGTNIGFASSAYPNKPYILTGEYAATAVR</sequence>
<gene>
    <name evidence="2" type="ORF">ACFPIE_20265</name>
</gene>
<dbReference type="SUPFAM" id="SSF51126">
    <property type="entry name" value="Pectin lyase-like"/>
    <property type="match status" value="1"/>
</dbReference>
<comment type="caution">
    <text evidence="2">The sequence shown here is derived from an EMBL/GenBank/DDBJ whole genome shotgun (WGS) entry which is preliminary data.</text>
</comment>
<evidence type="ECO:0000256" key="1">
    <source>
        <dbReference type="SAM" id="MobiDB-lite"/>
    </source>
</evidence>
<reference evidence="3" key="1">
    <citation type="journal article" date="2019" name="Int. J. Syst. Evol. Microbiol.">
        <title>The Global Catalogue of Microorganisms (GCM) 10K type strain sequencing project: providing services to taxonomists for standard genome sequencing and annotation.</title>
        <authorList>
            <consortium name="The Broad Institute Genomics Platform"/>
            <consortium name="The Broad Institute Genome Sequencing Center for Infectious Disease"/>
            <person name="Wu L."/>
            <person name="Ma J."/>
        </authorList>
    </citation>
    <scope>NUCLEOTIDE SEQUENCE [LARGE SCALE GENOMIC DNA]</scope>
    <source>
        <strain evidence="3">JCM 12125</strain>
    </source>
</reference>
<dbReference type="InterPro" id="IPR012334">
    <property type="entry name" value="Pectin_lyas_fold"/>
</dbReference>
<dbReference type="Proteomes" id="UP001596152">
    <property type="component" value="Unassembled WGS sequence"/>
</dbReference>
<keyword evidence="3" id="KW-1185">Reference proteome</keyword>
<protein>
    <recommendedName>
        <fullName evidence="4">Right-handed parallel beta-helix repeat-containing protein</fullName>
    </recommendedName>
</protein>
<feature type="region of interest" description="Disordered" evidence="1">
    <location>
        <begin position="467"/>
        <end position="502"/>
    </location>
</feature>
<evidence type="ECO:0000313" key="3">
    <source>
        <dbReference type="Proteomes" id="UP001596152"/>
    </source>
</evidence>
<evidence type="ECO:0008006" key="4">
    <source>
        <dbReference type="Google" id="ProtNLM"/>
    </source>
</evidence>